<evidence type="ECO:0000259" key="1">
    <source>
        <dbReference type="Pfam" id="PF02721"/>
    </source>
</evidence>
<gene>
    <name evidence="2" type="ORF">DARMORV10_A09P30420.1</name>
</gene>
<dbReference type="PANTHER" id="PTHR47165:SF4">
    <property type="entry name" value="OS03G0429900 PROTEIN"/>
    <property type="match status" value="1"/>
</dbReference>
<evidence type="ECO:0000313" key="2">
    <source>
        <dbReference type="EMBL" id="CAF2043445.1"/>
    </source>
</evidence>
<dbReference type="InterPro" id="IPR003871">
    <property type="entry name" value="RFA1B/D_OB_1st"/>
</dbReference>
<name>A0A816P321_BRANA</name>
<dbReference type="Proteomes" id="UP001295469">
    <property type="component" value="Chromosome A09"/>
</dbReference>
<dbReference type="Gene3D" id="2.40.50.140">
    <property type="entry name" value="Nucleic acid-binding proteins"/>
    <property type="match status" value="2"/>
</dbReference>
<organism evidence="2">
    <name type="scientific">Brassica napus</name>
    <name type="common">Rape</name>
    <dbReference type="NCBI Taxonomy" id="3708"/>
    <lineage>
        <taxon>Eukaryota</taxon>
        <taxon>Viridiplantae</taxon>
        <taxon>Streptophyta</taxon>
        <taxon>Embryophyta</taxon>
        <taxon>Tracheophyta</taxon>
        <taxon>Spermatophyta</taxon>
        <taxon>Magnoliopsida</taxon>
        <taxon>eudicotyledons</taxon>
        <taxon>Gunneridae</taxon>
        <taxon>Pentapetalae</taxon>
        <taxon>rosids</taxon>
        <taxon>malvids</taxon>
        <taxon>Brassicales</taxon>
        <taxon>Brassicaceae</taxon>
        <taxon>Brassiceae</taxon>
        <taxon>Brassica</taxon>
    </lineage>
</organism>
<dbReference type="InterPro" id="IPR012340">
    <property type="entry name" value="NA-bd_OB-fold"/>
</dbReference>
<dbReference type="PANTHER" id="PTHR47165">
    <property type="entry name" value="OS03G0429900 PROTEIN"/>
    <property type="match status" value="1"/>
</dbReference>
<dbReference type="CDD" id="cd04480">
    <property type="entry name" value="RPA1_DBD_A_like"/>
    <property type="match status" value="1"/>
</dbReference>
<feature type="domain" description="Replication protein A 70 kDa DNA-binding subunit B/D first OB fold" evidence="1">
    <location>
        <begin position="28"/>
        <end position="96"/>
    </location>
</feature>
<protein>
    <submittedName>
        <fullName evidence="2">(rape) hypothetical protein</fullName>
    </submittedName>
</protein>
<proteinExistence type="predicted"/>
<dbReference type="SUPFAM" id="SSF50249">
    <property type="entry name" value="Nucleic acid-binding proteins"/>
    <property type="match status" value="2"/>
</dbReference>
<reference evidence="2" key="1">
    <citation type="submission" date="2021-01" db="EMBL/GenBank/DDBJ databases">
        <authorList>
            <consortium name="Genoscope - CEA"/>
            <person name="William W."/>
        </authorList>
    </citation>
    <scope>NUCLEOTIDE SEQUENCE</scope>
</reference>
<sequence length="316" mass="35063">MASSPTPVVNAAAAPAVGNPTKNGEFMGITILLLDELDSVIHGFIPANRANHYRSSLRTGSIVRLDRFDVARVGHTYKITEHQYVIRFIPSTRVVEVQTDAPVIKMDKFMVRRYEQLQVLANTSLELPDVVGEIKSVQGSDLKNQTARSRVVVRLLIEPNMTVFMSLWDEAASAFRGLLKAGDKSQSVMLVTTVNPKLFGGNLYLNSTQGTRFFFDTSISEIAEFVSSIGATPPQDYTCVDTLERVKKKELVSIGDLNTFISNSNEQTQEADFLCKAQIIGVIQENGWFFVSCTGCHKNWKNVGRHWTAADVQLLT</sequence>
<accession>A0A816P321</accession>
<dbReference type="EMBL" id="HG994363">
    <property type="protein sequence ID" value="CAF2043445.1"/>
    <property type="molecule type" value="Genomic_DNA"/>
</dbReference>
<dbReference type="AlphaFoldDB" id="A0A816P321"/>
<dbReference type="Pfam" id="PF02721">
    <property type="entry name" value="DUF223"/>
    <property type="match status" value="1"/>
</dbReference>